<dbReference type="Proteomes" id="UP001482620">
    <property type="component" value="Unassembled WGS sequence"/>
</dbReference>
<evidence type="ECO:0000313" key="1">
    <source>
        <dbReference type="EMBL" id="MEQ2249670.1"/>
    </source>
</evidence>
<protein>
    <submittedName>
        <fullName evidence="1">Uncharacterized protein</fullName>
    </submittedName>
</protein>
<name>A0ABV0UX61_9TELE</name>
<comment type="caution">
    <text evidence="1">The sequence shown here is derived from an EMBL/GenBank/DDBJ whole genome shotgun (WGS) entry which is preliminary data.</text>
</comment>
<reference evidence="1 2" key="1">
    <citation type="submission" date="2021-06" db="EMBL/GenBank/DDBJ databases">
        <authorList>
            <person name="Palmer J.M."/>
        </authorList>
    </citation>
    <scope>NUCLEOTIDE SEQUENCE [LARGE SCALE GENOMIC DNA]</scope>
    <source>
        <strain evidence="2">if_2019</strain>
        <tissue evidence="1">Muscle</tissue>
    </source>
</reference>
<sequence length="150" mass="16671">MLCREVVTLGSSEEDLYINTRTHSFWPDSYRLCGTPGADGRRRARCSPQQVRTCALFTALHLLRIMCATAPTGGEPCSMLAHALGRKERTHTFTQVLLKKNAVQTEFADAGVCTSKSLLVLASTQELSSQERKIHETEFKSFVESSQGYL</sequence>
<keyword evidence="2" id="KW-1185">Reference proteome</keyword>
<accession>A0ABV0UX61</accession>
<dbReference type="EMBL" id="JAHRIQ010086067">
    <property type="protein sequence ID" value="MEQ2249670.1"/>
    <property type="molecule type" value="Genomic_DNA"/>
</dbReference>
<proteinExistence type="predicted"/>
<evidence type="ECO:0000313" key="2">
    <source>
        <dbReference type="Proteomes" id="UP001482620"/>
    </source>
</evidence>
<organism evidence="1 2">
    <name type="scientific">Ilyodon furcidens</name>
    <name type="common">goldbreast splitfin</name>
    <dbReference type="NCBI Taxonomy" id="33524"/>
    <lineage>
        <taxon>Eukaryota</taxon>
        <taxon>Metazoa</taxon>
        <taxon>Chordata</taxon>
        <taxon>Craniata</taxon>
        <taxon>Vertebrata</taxon>
        <taxon>Euteleostomi</taxon>
        <taxon>Actinopterygii</taxon>
        <taxon>Neopterygii</taxon>
        <taxon>Teleostei</taxon>
        <taxon>Neoteleostei</taxon>
        <taxon>Acanthomorphata</taxon>
        <taxon>Ovalentaria</taxon>
        <taxon>Atherinomorphae</taxon>
        <taxon>Cyprinodontiformes</taxon>
        <taxon>Goodeidae</taxon>
        <taxon>Ilyodon</taxon>
    </lineage>
</organism>
<gene>
    <name evidence="1" type="ORF">ILYODFUR_031695</name>
</gene>